<dbReference type="Pfam" id="PF00480">
    <property type="entry name" value="ROK"/>
    <property type="match status" value="1"/>
</dbReference>
<protein>
    <recommendedName>
        <fullName evidence="3">Xylose-responsive transcription regulator, ROK family</fullName>
    </recommendedName>
</protein>
<dbReference type="Gene3D" id="3.30.420.40">
    <property type="match status" value="2"/>
</dbReference>
<evidence type="ECO:0000313" key="2">
    <source>
        <dbReference type="EMBL" id="VAW00357.1"/>
    </source>
</evidence>
<dbReference type="SUPFAM" id="SSF53067">
    <property type="entry name" value="Actin-like ATPase domain"/>
    <property type="match status" value="1"/>
</dbReference>
<evidence type="ECO:0000256" key="1">
    <source>
        <dbReference type="ARBA" id="ARBA00006479"/>
    </source>
</evidence>
<gene>
    <name evidence="2" type="ORF">MNBD_ACTINO01-1965</name>
</gene>
<proteinExistence type="inferred from homology"/>
<comment type="similarity">
    <text evidence="1">Belongs to the ROK (NagC/XylR) family.</text>
</comment>
<sequence length="402" mass="42158">MAQGTTVLDLRRRNRARVLREVLLAGESTRASLANTTDLSTATVTNVVSSLMAEGLIQEAGTFPSNGGRPISRLAPRPETAYVIGADVGEHGMAVELFDLALRRVDRVFDDVPSMVATPQTIATTLGDAVSTIRERNPSVEGRLMGLGLGLPGIVDTSSDGGRILHAQTFGWDPVDVRELFHDPGLPLLADNGGRTMAMAEMWRGGARQVDHCIVALIGRGVGAGFIVEGNLIRGRSNSAGEWGHTKMSLEGRDCACGGKGCLEAYVGGRGIMERWLDAGGTPQGTEEQAVQQLIARARAGNEVAISVLDETVDILGTGLANLVNLFNPEKVIIGGWAGLALSSVRLGDIAQRVTEQSLIRPAQHVCIEASSLGTDAVALGAALLPLQQLVEGSIPSPGLPA</sequence>
<name>A0A3B0SHG0_9ZZZZ</name>
<dbReference type="InterPro" id="IPR049874">
    <property type="entry name" value="ROK_cs"/>
</dbReference>
<reference evidence="2" key="1">
    <citation type="submission" date="2018-06" db="EMBL/GenBank/DDBJ databases">
        <authorList>
            <person name="Zhirakovskaya E."/>
        </authorList>
    </citation>
    <scope>NUCLEOTIDE SEQUENCE</scope>
</reference>
<dbReference type="InterPro" id="IPR000600">
    <property type="entry name" value="ROK"/>
</dbReference>
<dbReference type="InterPro" id="IPR043129">
    <property type="entry name" value="ATPase_NBD"/>
</dbReference>
<evidence type="ECO:0008006" key="3">
    <source>
        <dbReference type="Google" id="ProtNLM"/>
    </source>
</evidence>
<dbReference type="InterPro" id="IPR036388">
    <property type="entry name" value="WH-like_DNA-bd_sf"/>
</dbReference>
<dbReference type="PROSITE" id="PS01125">
    <property type="entry name" value="ROK"/>
    <property type="match status" value="1"/>
</dbReference>
<organism evidence="2">
    <name type="scientific">hydrothermal vent metagenome</name>
    <dbReference type="NCBI Taxonomy" id="652676"/>
    <lineage>
        <taxon>unclassified sequences</taxon>
        <taxon>metagenomes</taxon>
        <taxon>ecological metagenomes</taxon>
    </lineage>
</organism>
<dbReference type="InterPro" id="IPR036390">
    <property type="entry name" value="WH_DNA-bd_sf"/>
</dbReference>
<dbReference type="PANTHER" id="PTHR18964:SF149">
    <property type="entry name" value="BIFUNCTIONAL UDP-N-ACETYLGLUCOSAMINE 2-EPIMERASE_N-ACETYLMANNOSAMINE KINASE"/>
    <property type="match status" value="1"/>
</dbReference>
<dbReference type="EMBL" id="UOEI01000282">
    <property type="protein sequence ID" value="VAW00357.1"/>
    <property type="molecule type" value="Genomic_DNA"/>
</dbReference>
<dbReference type="PANTHER" id="PTHR18964">
    <property type="entry name" value="ROK (REPRESSOR, ORF, KINASE) FAMILY"/>
    <property type="match status" value="1"/>
</dbReference>
<accession>A0A3B0SHG0</accession>
<dbReference type="SUPFAM" id="SSF46785">
    <property type="entry name" value="Winged helix' DNA-binding domain"/>
    <property type="match status" value="1"/>
</dbReference>
<dbReference type="Gene3D" id="1.10.10.10">
    <property type="entry name" value="Winged helix-like DNA-binding domain superfamily/Winged helix DNA-binding domain"/>
    <property type="match status" value="1"/>
</dbReference>
<dbReference type="AlphaFoldDB" id="A0A3B0SHG0"/>